<dbReference type="RefSeq" id="WP_141354444.1">
    <property type="nucleotide sequence ID" value="NZ_BJNV01000074.1"/>
</dbReference>
<evidence type="ECO:0000256" key="1">
    <source>
        <dbReference type="SAM" id="MobiDB-lite"/>
    </source>
</evidence>
<reference evidence="2 3" key="1">
    <citation type="submission" date="2019-06" db="EMBL/GenBank/DDBJ databases">
        <title>Whole genome shotgun sequence of Zoogloea ramigera NBRC 15342.</title>
        <authorList>
            <person name="Hosoyama A."/>
            <person name="Uohara A."/>
            <person name="Ohji S."/>
            <person name="Ichikawa N."/>
        </authorList>
    </citation>
    <scope>NUCLEOTIDE SEQUENCE [LARGE SCALE GENOMIC DNA]</scope>
    <source>
        <strain evidence="2 3">NBRC 15342</strain>
    </source>
</reference>
<evidence type="ECO:0000313" key="2">
    <source>
        <dbReference type="EMBL" id="GEC97284.1"/>
    </source>
</evidence>
<accession>A0A4Y4D0L8</accession>
<proteinExistence type="predicted"/>
<organism evidence="2 3">
    <name type="scientific">Zoogloea ramigera</name>
    <dbReference type="NCBI Taxonomy" id="350"/>
    <lineage>
        <taxon>Bacteria</taxon>
        <taxon>Pseudomonadati</taxon>
        <taxon>Pseudomonadota</taxon>
        <taxon>Betaproteobacteria</taxon>
        <taxon>Rhodocyclales</taxon>
        <taxon>Zoogloeaceae</taxon>
        <taxon>Zoogloea</taxon>
    </lineage>
</organism>
<dbReference type="OrthoDB" id="9181757at2"/>
<dbReference type="EMBL" id="BJNV01000074">
    <property type="protein sequence ID" value="GEC97284.1"/>
    <property type="molecule type" value="Genomic_DNA"/>
</dbReference>
<gene>
    <name evidence="2" type="ORF">ZRA01_33570</name>
</gene>
<sequence length="117" mass="12534">MKEGSALLVALALAAGIAYWSDHFRLGGWNQDTPGEPAFPHQAPPHRVSAPVEQTAPERLEISVSSDAAAKAVLCEELLEVIRGVDAAMLTPQSPATTEQLAARRRAYVEKRMALGC</sequence>
<dbReference type="Proteomes" id="UP000318422">
    <property type="component" value="Unassembled WGS sequence"/>
</dbReference>
<keyword evidence="3" id="KW-1185">Reference proteome</keyword>
<name>A0A4Y4D0L8_ZOORA</name>
<evidence type="ECO:0000313" key="3">
    <source>
        <dbReference type="Proteomes" id="UP000318422"/>
    </source>
</evidence>
<dbReference type="AlphaFoldDB" id="A0A4Y4D0L8"/>
<comment type="caution">
    <text evidence="2">The sequence shown here is derived from an EMBL/GenBank/DDBJ whole genome shotgun (WGS) entry which is preliminary data.</text>
</comment>
<feature type="region of interest" description="Disordered" evidence="1">
    <location>
        <begin position="31"/>
        <end position="52"/>
    </location>
</feature>
<protein>
    <submittedName>
        <fullName evidence="2">Uncharacterized protein</fullName>
    </submittedName>
</protein>